<sequence length="182" mass="18499">MDDNSWRAALAAREPVVEGTTNSGLPRRLPQANLVPGAAADVVAAVMPAIPLGLSRDPQDVRNRLDSFVSGREQARSGAEAPLPLVPPNPMKAPSPLPTAPLSGKPAAPAAKPAAKPAAPAAKPARKSEPPAAAAFPPVRKPAADKSRKGQSPAPGHPPLDAAGGPADDPWGDGWKTFDPDA</sequence>
<name>A0ABP9GK33_9ACTN</name>
<gene>
    <name evidence="2" type="ORF">GCM10023205_01650</name>
</gene>
<accession>A0ABP9GK33</accession>
<dbReference type="EMBL" id="BAABHS010000001">
    <property type="protein sequence ID" value="GAA4945651.1"/>
    <property type="molecule type" value="Genomic_DNA"/>
</dbReference>
<keyword evidence="3" id="KW-1185">Reference proteome</keyword>
<feature type="region of interest" description="Disordered" evidence="1">
    <location>
        <begin position="53"/>
        <end position="182"/>
    </location>
</feature>
<feature type="compositionally biased region" description="Low complexity" evidence="1">
    <location>
        <begin position="105"/>
        <end position="123"/>
    </location>
</feature>
<evidence type="ECO:0000313" key="2">
    <source>
        <dbReference type="EMBL" id="GAA4945651.1"/>
    </source>
</evidence>
<feature type="compositionally biased region" description="Pro residues" evidence="1">
    <location>
        <begin position="84"/>
        <end position="99"/>
    </location>
</feature>
<protein>
    <submittedName>
        <fullName evidence="2">Uncharacterized protein</fullName>
    </submittedName>
</protein>
<reference evidence="3" key="1">
    <citation type="journal article" date="2019" name="Int. J. Syst. Evol. Microbiol.">
        <title>The Global Catalogue of Microorganisms (GCM) 10K type strain sequencing project: providing services to taxonomists for standard genome sequencing and annotation.</title>
        <authorList>
            <consortium name="The Broad Institute Genomics Platform"/>
            <consortium name="The Broad Institute Genome Sequencing Center for Infectious Disease"/>
            <person name="Wu L."/>
            <person name="Ma J."/>
        </authorList>
    </citation>
    <scope>NUCLEOTIDE SEQUENCE [LARGE SCALE GENOMIC DNA]</scope>
    <source>
        <strain evidence="3">JCM 17986</strain>
    </source>
</reference>
<proteinExistence type="predicted"/>
<dbReference type="RefSeq" id="WP_345673241.1">
    <property type="nucleotide sequence ID" value="NZ_BAABHS010000001.1"/>
</dbReference>
<dbReference type="Proteomes" id="UP001500466">
    <property type="component" value="Unassembled WGS sequence"/>
</dbReference>
<feature type="compositionally biased region" description="Low complexity" evidence="1">
    <location>
        <begin position="159"/>
        <end position="174"/>
    </location>
</feature>
<comment type="caution">
    <text evidence="2">The sequence shown here is derived from an EMBL/GenBank/DDBJ whole genome shotgun (WGS) entry which is preliminary data.</text>
</comment>
<evidence type="ECO:0000313" key="3">
    <source>
        <dbReference type="Proteomes" id="UP001500466"/>
    </source>
</evidence>
<organism evidence="2 3">
    <name type="scientific">Yinghuangia aomiensis</name>
    <dbReference type="NCBI Taxonomy" id="676205"/>
    <lineage>
        <taxon>Bacteria</taxon>
        <taxon>Bacillati</taxon>
        <taxon>Actinomycetota</taxon>
        <taxon>Actinomycetes</taxon>
        <taxon>Kitasatosporales</taxon>
        <taxon>Streptomycetaceae</taxon>
        <taxon>Yinghuangia</taxon>
    </lineage>
</organism>
<feature type="region of interest" description="Disordered" evidence="1">
    <location>
        <begin position="1"/>
        <end position="29"/>
    </location>
</feature>
<evidence type="ECO:0000256" key="1">
    <source>
        <dbReference type="SAM" id="MobiDB-lite"/>
    </source>
</evidence>